<evidence type="ECO:0000313" key="2">
    <source>
        <dbReference type="Proteomes" id="UP001596044"/>
    </source>
</evidence>
<evidence type="ECO:0008006" key="3">
    <source>
        <dbReference type="Google" id="ProtNLM"/>
    </source>
</evidence>
<organism evidence="1 2">
    <name type="scientific">Paenibacillus aestuarii</name>
    <dbReference type="NCBI Taxonomy" id="516965"/>
    <lineage>
        <taxon>Bacteria</taxon>
        <taxon>Bacillati</taxon>
        <taxon>Bacillota</taxon>
        <taxon>Bacilli</taxon>
        <taxon>Bacillales</taxon>
        <taxon>Paenibacillaceae</taxon>
        <taxon>Paenibacillus</taxon>
    </lineage>
</organism>
<name>A0ABW0KHU6_9BACL</name>
<protein>
    <recommendedName>
        <fullName evidence="3">CxxH/CxxC protein</fullName>
    </recommendedName>
</protein>
<proteinExistence type="predicted"/>
<dbReference type="EMBL" id="JBHSMJ010000065">
    <property type="protein sequence ID" value="MFC5453048.1"/>
    <property type="molecule type" value="Genomic_DNA"/>
</dbReference>
<dbReference type="Proteomes" id="UP001596044">
    <property type="component" value="Unassembled WGS sequence"/>
</dbReference>
<accession>A0ABW0KHU6</accession>
<comment type="caution">
    <text evidence="1">The sequence shown here is derived from an EMBL/GenBank/DDBJ whole genome shotgun (WGS) entry which is preliminary data.</text>
</comment>
<sequence>MISRFKIRAYCSSPRCEYVQKEDVIEAINYETAYSLAQLYNELPSKQRCPECGERMAYYSHTIVKDPFVADGI</sequence>
<evidence type="ECO:0000313" key="1">
    <source>
        <dbReference type="EMBL" id="MFC5453048.1"/>
    </source>
</evidence>
<dbReference type="RefSeq" id="WP_270879301.1">
    <property type="nucleotide sequence ID" value="NZ_JAQFVF010000023.1"/>
</dbReference>
<reference evidence="2" key="1">
    <citation type="journal article" date="2019" name="Int. J. Syst. Evol. Microbiol.">
        <title>The Global Catalogue of Microorganisms (GCM) 10K type strain sequencing project: providing services to taxonomists for standard genome sequencing and annotation.</title>
        <authorList>
            <consortium name="The Broad Institute Genomics Platform"/>
            <consortium name="The Broad Institute Genome Sequencing Center for Infectious Disease"/>
            <person name="Wu L."/>
            <person name="Ma J."/>
        </authorList>
    </citation>
    <scope>NUCLEOTIDE SEQUENCE [LARGE SCALE GENOMIC DNA]</scope>
    <source>
        <strain evidence="2">KACC 11904</strain>
    </source>
</reference>
<gene>
    <name evidence="1" type="ORF">ACFPOG_33070</name>
</gene>
<keyword evidence="2" id="KW-1185">Reference proteome</keyword>